<keyword evidence="5" id="KW-0411">Iron-sulfur</keyword>
<dbReference type="EMBL" id="PIPM01000001">
    <property type="protein sequence ID" value="RUO36384.1"/>
    <property type="molecule type" value="Genomic_DNA"/>
</dbReference>
<evidence type="ECO:0000313" key="7">
    <source>
        <dbReference type="Proteomes" id="UP000288405"/>
    </source>
</evidence>
<evidence type="ECO:0000256" key="3">
    <source>
        <dbReference type="ARBA" id="ARBA00022723"/>
    </source>
</evidence>
<evidence type="ECO:0000313" key="6">
    <source>
        <dbReference type="EMBL" id="RUO36384.1"/>
    </source>
</evidence>
<dbReference type="RefSeq" id="WP_126775697.1">
    <property type="nucleotide sequence ID" value="NZ_PIPM01000001.1"/>
</dbReference>
<dbReference type="Pfam" id="PF13353">
    <property type="entry name" value="Fer4_12"/>
    <property type="match status" value="1"/>
</dbReference>
<dbReference type="SUPFAM" id="SSF102114">
    <property type="entry name" value="Radical SAM enzymes"/>
    <property type="match status" value="1"/>
</dbReference>
<dbReference type="Gene3D" id="3.20.20.70">
    <property type="entry name" value="Aldolase class I"/>
    <property type="match status" value="1"/>
</dbReference>
<dbReference type="GO" id="GO:0046872">
    <property type="term" value="F:metal ion binding"/>
    <property type="evidence" value="ECO:0007669"/>
    <property type="project" value="UniProtKB-KW"/>
</dbReference>
<keyword evidence="7" id="KW-1185">Reference proteome</keyword>
<dbReference type="OrthoDB" id="9782387at2"/>
<dbReference type="GO" id="GO:0003824">
    <property type="term" value="F:catalytic activity"/>
    <property type="evidence" value="ECO:0007669"/>
    <property type="project" value="InterPro"/>
</dbReference>
<keyword evidence="4" id="KW-0408">Iron</keyword>
<evidence type="ECO:0000256" key="5">
    <source>
        <dbReference type="ARBA" id="ARBA00023014"/>
    </source>
</evidence>
<evidence type="ECO:0000256" key="2">
    <source>
        <dbReference type="ARBA" id="ARBA00022691"/>
    </source>
</evidence>
<dbReference type="AlphaFoldDB" id="A0A432WRI3"/>
<dbReference type="NCBIfam" id="TIGR02826">
    <property type="entry name" value="RNR_activ_nrdG3"/>
    <property type="match status" value="1"/>
</dbReference>
<dbReference type="InterPro" id="IPR014191">
    <property type="entry name" value="Anaer_RNR_activator"/>
</dbReference>
<keyword evidence="2" id="KW-0949">S-adenosyl-L-methionine</keyword>
<dbReference type="InterPro" id="IPR013785">
    <property type="entry name" value="Aldolase_TIM"/>
</dbReference>
<keyword evidence="3" id="KW-0479">Metal-binding</keyword>
<organism evidence="6 7">
    <name type="scientific">Aliidiomarina sanyensis</name>
    <dbReference type="NCBI Taxonomy" id="1249555"/>
    <lineage>
        <taxon>Bacteria</taxon>
        <taxon>Pseudomonadati</taxon>
        <taxon>Pseudomonadota</taxon>
        <taxon>Gammaproteobacteria</taxon>
        <taxon>Alteromonadales</taxon>
        <taxon>Idiomarinaceae</taxon>
        <taxon>Aliidiomarina</taxon>
    </lineage>
</organism>
<accession>A0A432WRI3</accession>
<comment type="caution">
    <text evidence="6">The sequence shown here is derived from an EMBL/GenBank/DDBJ whole genome shotgun (WGS) entry which is preliminary data.</text>
</comment>
<reference evidence="6 7" key="1">
    <citation type="journal article" date="2011" name="Front. Microbiol.">
        <title>Genomic signatures of strain selection and enhancement in Bacillus atrophaeus var. globigii, a historical biowarfare simulant.</title>
        <authorList>
            <person name="Gibbons H.S."/>
            <person name="Broomall S.M."/>
            <person name="McNew L.A."/>
            <person name="Daligault H."/>
            <person name="Chapman C."/>
            <person name="Bruce D."/>
            <person name="Karavis M."/>
            <person name="Krepps M."/>
            <person name="McGregor P.A."/>
            <person name="Hong C."/>
            <person name="Park K.H."/>
            <person name="Akmal A."/>
            <person name="Feldman A."/>
            <person name="Lin J.S."/>
            <person name="Chang W.E."/>
            <person name="Higgs B.W."/>
            <person name="Demirev P."/>
            <person name="Lindquist J."/>
            <person name="Liem A."/>
            <person name="Fochler E."/>
            <person name="Read T.D."/>
            <person name="Tapia R."/>
            <person name="Johnson S."/>
            <person name="Bishop-Lilly K.A."/>
            <person name="Detter C."/>
            <person name="Han C."/>
            <person name="Sozhamannan S."/>
            <person name="Rosenzweig C.N."/>
            <person name="Skowronski E.W."/>
        </authorList>
    </citation>
    <scope>NUCLEOTIDE SEQUENCE [LARGE SCALE GENOMIC DNA]</scope>
    <source>
        <strain evidence="6 7">GYP-17</strain>
    </source>
</reference>
<dbReference type="InterPro" id="IPR058240">
    <property type="entry name" value="rSAM_sf"/>
</dbReference>
<evidence type="ECO:0000256" key="4">
    <source>
        <dbReference type="ARBA" id="ARBA00023004"/>
    </source>
</evidence>
<comment type="cofactor">
    <cofactor evidence="1">
        <name>[4Fe-4S] cluster</name>
        <dbReference type="ChEBI" id="CHEBI:49883"/>
    </cofactor>
</comment>
<gene>
    <name evidence="6" type="primary">nrdG</name>
    <name evidence="6" type="ORF">CWE11_00770</name>
</gene>
<dbReference type="Proteomes" id="UP000288405">
    <property type="component" value="Unassembled WGS sequence"/>
</dbReference>
<proteinExistence type="predicted"/>
<protein>
    <submittedName>
        <fullName evidence="6">Anaerobic ribonucleoside-triphosphate reductase activating protein</fullName>
    </submittedName>
</protein>
<dbReference type="InterPro" id="IPR007197">
    <property type="entry name" value="rSAM"/>
</dbReference>
<dbReference type="GO" id="GO:0051536">
    <property type="term" value="F:iron-sulfur cluster binding"/>
    <property type="evidence" value="ECO:0007669"/>
    <property type="project" value="UniProtKB-KW"/>
</dbReference>
<evidence type="ECO:0000256" key="1">
    <source>
        <dbReference type="ARBA" id="ARBA00001966"/>
    </source>
</evidence>
<name>A0A432WRI3_9GAMM</name>
<sequence length="150" mass="17299">MRIRYSEEQVVWLEVPGETTLAYTITGCTVGCRGCHSVETWPAHRGEILSERYLAAQLARYRGLITCVLFLGGEWYPRQLLQLLKQVKNEGLKTCLYTGLESIDESLKEQLDYLKLGPWMAERGGLENRGSNQRFINLRTGMTENYKFWS</sequence>
<dbReference type="SFLD" id="SFLDS00029">
    <property type="entry name" value="Radical_SAM"/>
    <property type="match status" value="1"/>
</dbReference>